<feature type="binding site" evidence="9">
    <location>
        <position position="393"/>
    </location>
    <ligand>
        <name>ATP</name>
        <dbReference type="ChEBI" id="CHEBI:30616"/>
    </ligand>
</feature>
<dbReference type="Proteomes" id="UP001642487">
    <property type="component" value="Chromosome 11"/>
</dbReference>
<protein>
    <recommendedName>
        <fullName evidence="2">mitogen-activated protein kinase kinase kinase</fullName>
        <ecNumber evidence="2">2.7.11.25</ecNumber>
    </recommendedName>
</protein>
<feature type="compositionally biased region" description="Polar residues" evidence="10">
    <location>
        <begin position="273"/>
        <end position="298"/>
    </location>
</feature>
<evidence type="ECO:0000256" key="5">
    <source>
        <dbReference type="ARBA" id="ARBA00022777"/>
    </source>
</evidence>
<evidence type="ECO:0000313" key="12">
    <source>
        <dbReference type="EMBL" id="CAK9312606.1"/>
    </source>
</evidence>
<organism evidence="12 13">
    <name type="scientific">Citrullus colocynthis</name>
    <name type="common">colocynth</name>
    <dbReference type="NCBI Taxonomy" id="252529"/>
    <lineage>
        <taxon>Eukaryota</taxon>
        <taxon>Viridiplantae</taxon>
        <taxon>Streptophyta</taxon>
        <taxon>Embryophyta</taxon>
        <taxon>Tracheophyta</taxon>
        <taxon>Spermatophyta</taxon>
        <taxon>Magnoliopsida</taxon>
        <taxon>eudicotyledons</taxon>
        <taxon>Gunneridae</taxon>
        <taxon>Pentapetalae</taxon>
        <taxon>rosids</taxon>
        <taxon>fabids</taxon>
        <taxon>Cucurbitales</taxon>
        <taxon>Cucurbitaceae</taxon>
        <taxon>Benincaseae</taxon>
        <taxon>Citrullus</taxon>
    </lineage>
</organism>
<dbReference type="EMBL" id="OZ021745">
    <property type="protein sequence ID" value="CAK9312606.1"/>
    <property type="molecule type" value="Genomic_DNA"/>
</dbReference>
<dbReference type="InterPro" id="IPR000719">
    <property type="entry name" value="Prot_kinase_dom"/>
</dbReference>
<dbReference type="Gene3D" id="1.10.510.10">
    <property type="entry name" value="Transferase(Phosphotransferase) domain 1"/>
    <property type="match status" value="1"/>
</dbReference>
<dbReference type="PROSITE" id="PS50011">
    <property type="entry name" value="PROTEIN_KINASE_DOM"/>
    <property type="match status" value="1"/>
</dbReference>
<evidence type="ECO:0000256" key="6">
    <source>
        <dbReference type="ARBA" id="ARBA00022840"/>
    </source>
</evidence>
<feature type="compositionally biased region" description="Polar residues" evidence="10">
    <location>
        <begin position="96"/>
        <end position="106"/>
    </location>
</feature>
<evidence type="ECO:0000256" key="1">
    <source>
        <dbReference type="ARBA" id="ARBA00006529"/>
    </source>
</evidence>
<feature type="compositionally biased region" description="Low complexity" evidence="10">
    <location>
        <begin position="334"/>
        <end position="346"/>
    </location>
</feature>
<reference evidence="12 13" key="1">
    <citation type="submission" date="2024-03" db="EMBL/GenBank/DDBJ databases">
        <authorList>
            <person name="Gkanogiannis A."/>
            <person name="Becerra Lopez-Lavalle L."/>
        </authorList>
    </citation>
    <scope>NUCLEOTIDE SEQUENCE [LARGE SCALE GENOMIC DNA]</scope>
</reference>
<evidence type="ECO:0000256" key="9">
    <source>
        <dbReference type="PROSITE-ProRule" id="PRU10141"/>
    </source>
</evidence>
<feature type="region of interest" description="Disordered" evidence="10">
    <location>
        <begin position="258"/>
        <end position="349"/>
    </location>
</feature>
<dbReference type="Pfam" id="PF00069">
    <property type="entry name" value="Pkinase"/>
    <property type="match status" value="1"/>
</dbReference>
<sequence>MPFFHKSASNSRLQQKVPNSEFSVGLPEPLVQRRLTRQRKLRHLTDRDVGFEHPRSSPDCPDFSAKPRSPLGGSERWSSSALPLPLPLPEFFPVQSPESGSWNSGQGRVGSPIGTPVRNSAIETVRKNSDRATTNVSKSLGHNQRRVAIDLTLEVNNGNSGGAGATTFTSPQSLSVNPEKSNPNKEFLFGCSDQLPNNKGRGSPTYPSIERGNYDLTPKNSTSKSAPTSILPSPAVSPRRTHTGNFFVSGLIHHEYQESPSNNSLKVPPLKTAHSSQPSPLHSPTARGSISNPRSPNDVTFLPHPKLQKDSSIDRSESHGHVNAHPLPLPPPLVASSQASPQSLPSNVHHVSEKPYISSMKGQWQKGKRIGRGTFGSVYLATNRETGALCAMKEVDLIPDDPKSAECIKQLEQEIKVLSQLKHPNIVQYYGSEIIGDHFYIYLEYVHPGSINKYVREHCGAITESIVRNFTRHILSGLAYLHGTKTIHRDIKGANLLVDSSGVVKLADFGMAKHLTGQYDLSLKGSPNWMAPEVIKAAMLNNANPDLALAVDIWSLGCTIIEMLNGKPPWSEFEGHQAMFKVLNKTPPTPEKLSPEGKDFLQCCFQRNPADRPTASVLLDHPFLRSSNDSNVSIPTSSFSTMNLLEKLLSPKDPLDPKGDQAQNSPGTAASNDHLLCRSPSTNIASNVPANAVTNHHFSISRTHKREGLHL</sequence>
<evidence type="ECO:0000256" key="8">
    <source>
        <dbReference type="ARBA" id="ARBA00048329"/>
    </source>
</evidence>
<comment type="similarity">
    <text evidence="1">Belongs to the protein kinase superfamily. STE Ser/Thr protein kinase family. MAP kinase kinase kinase subfamily.</text>
</comment>
<comment type="catalytic activity">
    <reaction evidence="7">
        <text>L-threonyl-[protein] + ATP = O-phospho-L-threonyl-[protein] + ADP + H(+)</text>
        <dbReference type="Rhea" id="RHEA:46608"/>
        <dbReference type="Rhea" id="RHEA-COMP:11060"/>
        <dbReference type="Rhea" id="RHEA-COMP:11605"/>
        <dbReference type="ChEBI" id="CHEBI:15378"/>
        <dbReference type="ChEBI" id="CHEBI:30013"/>
        <dbReference type="ChEBI" id="CHEBI:30616"/>
        <dbReference type="ChEBI" id="CHEBI:61977"/>
        <dbReference type="ChEBI" id="CHEBI:456216"/>
        <dbReference type="EC" id="2.7.11.25"/>
    </reaction>
</comment>
<feature type="compositionally biased region" description="Polar residues" evidence="10">
    <location>
        <begin position="661"/>
        <end position="671"/>
    </location>
</feature>
<name>A0ABP0Y096_9ROSI</name>
<feature type="region of interest" description="Disordered" evidence="10">
    <location>
        <begin position="649"/>
        <end position="688"/>
    </location>
</feature>
<dbReference type="SUPFAM" id="SSF56112">
    <property type="entry name" value="Protein kinase-like (PK-like)"/>
    <property type="match status" value="1"/>
</dbReference>
<evidence type="ECO:0000256" key="2">
    <source>
        <dbReference type="ARBA" id="ARBA00012406"/>
    </source>
</evidence>
<feature type="domain" description="Protein kinase" evidence="11">
    <location>
        <begin position="364"/>
        <end position="624"/>
    </location>
</feature>
<feature type="compositionally biased region" description="Polar residues" evidence="10">
    <location>
        <begin position="218"/>
        <end position="231"/>
    </location>
</feature>
<dbReference type="PROSITE" id="PS00107">
    <property type="entry name" value="PROTEIN_KINASE_ATP"/>
    <property type="match status" value="1"/>
</dbReference>
<evidence type="ECO:0000256" key="7">
    <source>
        <dbReference type="ARBA" id="ARBA00047559"/>
    </source>
</evidence>
<keyword evidence="6 9" id="KW-0067">ATP-binding</keyword>
<keyword evidence="13" id="KW-1185">Reference proteome</keyword>
<evidence type="ECO:0000313" key="13">
    <source>
        <dbReference type="Proteomes" id="UP001642487"/>
    </source>
</evidence>
<dbReference type="InterPro" id="IPR017441">
    <property type="entry name" value="Protein_kinase_ATP_BS"/>
</dbReference>
<feature type="compositionally biased region" description="Basic and acidic residues" evidence="10">
    <location>
        <begin position="649"/>
        <end position="659"/>
    </location>
</feature>
<feature type="compositionally biased region" description="Polar residues" evidence="10">
    <location>
        <begin position="171"/>
        <end position="181"/>
    </location>
</feature>
<dbReference type="SMART" id="SM00220">
    <property type="entry name" value="S_TKc"/>
    <property type="match status" value="1"/>
</dbReference>
<accession>A0ABP0Y096</accession>
<evidence type="ECO:0000256" key="4">
    <source>
        <dbReference type="ARBA" id="ARBA00022741"/>
    </source>
</evidence>
<feature type="compositionally biased region" description="Polar residues" evidence="10">
    <location>
        <begin position="7"/>
        <end position="22"/>
    </location>
</feature>
<evidence type="ECO:0000256" key="3">
    <source>
        <dbReference type="ARBA" id="ARBA00022679"/>
    </source>
</evidence>
<proteinExistence type="inferred from homology"/>
<evidence type="ECO:0000259" key="11">
    <source>
        <dbReference type="PROSITE" id="PS50011"/>
    </source>
</evidence>
<feature type="region of interest" description="Disordered" evidence="10">
    <location>
        <begin position="96"/>
        <end position="117"/>
    </location>
</feature>
<feature type="region of interest" description="Disordered" evidence="10">
    <location>
        <begin position="162"/>
        <end position="242"/>
    </location>
</feature>
<dbReference type="InterPro" id="IPR011009">
    <property type="entry name" value="Kinase-like_dom_sf"/>
</dbReference>
<feature type="compositionally biased region" description="Basic and acidic residues" evidence="10">
    <location>
        <begin position="307"/>
        <end position="320"/>
    </location>
</feature>
<evidence type="ECO:0000256" key="10">
    <source>
        <dbReference type="SAM" id="MobiDB-lite"/>
    </source>
</evidence>
<comment type="catalytic activity">
    <reaction evidence="8">
        <text>L-seryl-[protein] + ATP = O-phospho-L-seryl-[protein] + ADP + H(+)</text>
        <dbReference type="Rhea" id="RHEA:17989"/>
        <dbReference type="Rhea" id="RHEA-COMP:9863"/>
        <dbReference type="Rhea" id="RHEA-COMP:11604"/>
        <dbReference type="ChEBI" id="CHEBI:15378"/>
        <dbReference type="ChEBI" id="CHEBI:29999"/>
        <dbReference type="ChEBI" id="CHEBI:30616"/>
        <dbReference type="ChEBI" id="CHEBI:83421"/>
        <dbReference type="ChEBI" id="CHEBI:456216"/>
        <dbReference type="EC" id="2.7.11.25"/>
    </reaction>
</comment>
<feature type="compositionally biased region" description="Polar residues" evidence="10">
    <location>
        <begin position="679"/>
        <end position="688"/>
    </location>
</feature>
<dbReference type="InterPro" id="IPR050538">
    <property type="entry name" value="MAP_kinase_kinase_kinase"/>
</dbReference>
<dbReference type="PANTHER" id="PTHR48016">
    <property type="entry name" value="MAP KINASE KINASE KINASE SSK2-RELATED-RELATED"/>
    <property type="match status" value="1"/>
</dbReference>
<gene>
    <name evidence="12" type="ORF">CITCOLO1_LOCUS4300</name>
</gene>
<feature type="compositionally biased region" description="Basic and acidic residues" evidence="10">
    <location>
        <begin position="43"/>
        <end position="56"/>
    </location>
</feature>
<keyword evidence="4 9" id="KW-0547">Nucleotide-binding</keyword>
<keyword evidence="3" id="KW-0808">Transferase</keyword>
<dbReference type="EC" id="2.7.11.25" evidence="2"/>
<dbReference type="PANTHER" id="PTHR48016:SF12">
    <property type="entry name" value="PROTEIN KINASE DOMAIN-CONTAINING PROTEIN"/>
    <property type="match status" value="1"/>
</dbReference>
<keyword evidence="5" id="KW-0418">Kinase</keyword>
<feature type="region of interest" description="Disordered" evidence="10">
    <location>
        <begin position="1"/>
        <end position="79"/>
    </location>
</feature>